<protein>
    <submittedName>
        <fullName evidence="2">Uncharacterized protein</fullName>
    </submittedName>
</protein>
<dbReference type="PATRIC" id="fig|100226.15.peg.47"/>
<proteinExistence type="predicted"/>
<dbReference type="HOGENOM" id="CLU_3189360_0_0_11"/>
<reference evidence="2 3" key="1">
    <citation type="journal article" date="1996" name="Mol. Microbiol.">
        <title>A set of ordered cosmids and a detailed genetic and physical map for the 8 Mb Streptomyces coelicolor A3(2) chromosome.</title>
        <authorList>
            <person name="Redenbach M."/>
            <person name="Kieser H.M."/>
            <person name="Denapaite D."/>
            <person name="Eichner A."/>
            <person name="Cullum J."/>
            <person name="Kinashi H."/>
            <person name="Hopwood D.A."/>
        </authorList>
    </citation>
    <scope>NUCLEOTIDE SEQUENCE [LARGE SCALE GENOMIC DNA]</scope>
    <source>
        <strain evidence="3">ATCC BAA-471 / A3(2) / M145</strain>
    </source>
</reference>
<dbReference type="RefSeq" id="WP_011026813.1">
    <property type="nucleotide sequence ID" value="NC_003888.3"/>
</dbReference>
<evidence type="ECO:0000313" key="2">
    <source>
        <dbReference type="EMBL" id="CAB52972.1"/>
    </source>
</evidence>
<name>Q9S1T5_STRCO</name>
<dbReference type="InParanoid" id="Q9S1T5"/>
<reference evidence="2 3" key="2">
    <citation type="journal article" date="2002" name="Nature">
        <title>Complete genome sequence of the model actinomycete Streptomyces coelicolor A3(2).</title>
        <authorList>
            <person name="Bentley S.D."/>
            <person name="Chater K.F."/>
            <person name="Cerdeno-Tarraga A.M."/>
            <person name="Challis G.L."/>
            <person name="Thomson N.R."/>
            <person name="James K.D."/>
            <person name="Harris D.E."/>
            <person name="Quail M.A."/>
            <person name="Kieser H."/>
            <person name="Harper D."/>
            <person name="Bateman A."/>
            <person name="Brown S."/>
            <person name="Chandra G."/>
            <person name="Chen C.W."/>
            <person name="Collins M."/>
            <person name="Cronin A."/>
            <person name="Fraser A."/>
            <person name="Goble A."/>
            <person name="Hidalgo J."/>
            <person name="Hornsby T."/>
            <person name="Howarth S."/>
            <person name="Huang C.H."/>
            <person name="Kieser T."/>
            <person name="Larke L."/>
            <person name="Murphy L."/>
            <person name="Oliver K."/>
            <person name="O'Neil S."/>
            <person name="Rabbinowitsch E."/>
            <person name="Rajandream M.A."/>
            <person name="Rutherford K."/>
            <person name="Rutter S."/>
            <person name="Seeger K."/>
            <person name="Saunders D."/>
            <person name="Sharp S."/>
            <person name="Squares R."/>
            <person name="Squares S."/>
            <person name="Taylor K."/>
            <person name="Warren T."/>
            <person name="Wietzorrek A."/>
            <person name="Woodward J."/>
            <person name="Barrell B.G."/>
            <person name="Parkhill J."/>
            <person name="Hopwood D.A."/>
        </authorList>
    </citation>
    <scope>NUCLEOTIDE SEQUENCE [LARGE SCALE GENOMIC DNA]</scope>
    <source>
        <strain evidence="3">ATCC BAA-471 / A3(2) / M145</strain>
    </source>
</reference>
<dbReference type="EMBL" id="AL645882">
    <property type="protein sequence ID" value="CAB52972.1"/>
    <property type="molecule type" value="Genomic_DNA"/>
</dbReference>
<dbReference type="Proteomes" id="UP000001973">
    <property type="component" value="Chromosome"/>
</dbReference>
<evidence type="ECO:0000313" key="3">
    <source>
        <dbReference type="Proteomes" id="UP000001973"/>
    </source>
</evidence>
<dbReference type="AlphaFoldDB" id="Q9S1T5"/>
<gene>
    <name evidence="2" type="ordered locus">SCO0057</name>
    <name evidence="2" type="ORF">SCJ4.38</name>
</gene>
<dbReference type="EMBL" id="AL939104">
    <property type="protein sequence ID" value="CAB52972.1"/>
    <property type="molecule type" value="Genomic_DNA"/>
</dbReference>
<keyword evidence="3" id="KW-1185">Reference proteome</keyword>
<evidence type="ECO:0000256" key="1">
    <source>
        <dbReference type="SAM" id="MobiDB-lite"/>
    </source>
</evidence>
<dbReference type="KEGG" id="sco:SCO0057"/>
<dbReference type="PaxDb" id="100226-SCO0057"/>
<dbReference type="OrthoDB" id="4326274at2"/>
<dbReference type="STRING" id="100226.gene:17757648"/>
<organism evidence="2 3">
    <name type="scientific">Streptomyces coelicolor (strain ATCC BAA-471 / A3(2) / M145)</name>
    <dbReference type="NCBI Taxonomy" id="100226"/>
    <lineage>
        <taxon>Bacteria</taxon>
        <taxon>Bacillati</taxon>
        <taxon>Actinomycetota</taxon>
        <taxon>Actinomycetes</taxon>
        <taxon>Kitasatosporales</taxon>
        <taxon>Streptomycetaceae</taxon>
        <taxon>Streptomyces</taxon>
        <taxon>Streptomyces albidoflavus group</taxon>
    </lineage>
</organism>
<dbReference type="PIR" id="T37121">
    <property type="entry name" value="T37121"/>
</dbReference>
<feature type="compositionally biased region" description="Polar residues" evidence="1">
    <location>
        <begin position="37"/>
        <end position="46"/>
    </location>
</feature>
<accession>Q9S1T5</accession>
<sequence length="46" mass="5009">MLWPLPWYLTGPAALAWACLRAREKAAHGQAPEGDADSQSEWGEVA</sequence>
<feature type="region of interest" description="Disordered" evidence="1">
    <location>
        <begin position="26"/>
        <end position="46"/>
    </location>
</feature>